<evidence type="ECO:0000256" key="5">
    <source>
        <dbReference type="ARBA" id="ARBA00022475"/>
    </source>
</evidence>
<evidence type="ECO:0000313" key="11">
    <source>
        <dbReference type="EMBL" id="PFG32244.1"/>
    </source>
</evidence>
<comment type="caution">
    <text evidence="11">The sequence shown here is derived from an EMBL/GenBank/DDBJ whole genome shotgun (WGS) entry which is preliminary data.</text>
</comment>
<dbReference type="Gene3D" id="2.30.330.10">
    <property type="entry name" value="SpoA-like"/>
    <property type="match status" value="1"/>
</dbReference>
<evidence type="ECO:0000256" key="6">
    <source>
        <dbReference type="ARBA" id="ARBA00022500"/>
    </source>
</evidence>
<dbReference type="CDD" id="cd17908">
    <property type="entry name" value="FliM"/>
    <property type="match status" value="1"/>
</dbReference>
<dbReference type="PANTHER" id="PTHR30034:SF6">
    <property type="entry name" value="YOP PROTEINS TRANSLOCATION PROTEIN Q"/>
    <property type="match status" value="1"/>
</dbReference>
<gene>
    <name evidence="11" type="ORF">ATL42_0063</name>
</gene>
<evidence type="ECO:0000256" key="7">
    <source>
        <dbReference type="ARBA" id="ARBA00022779"/>
    </source>
</evidence>
<comment type="subcellular location">
    <subcellularLocation>
        <location evidence="1">Bacterial flagellum basal body</location>
    </subcellularLocation>
    <subcellularLocation>
        <location evidence="2">Cell membrane</location>
        <topology evidence="2">Peripheral membrane protein</topology>
    </subcellularLocation>
</comment>
<keyword evidence="9" id="KW-0975">Bacterial flagellum</keyword>
<dbReference type="Gene3D" id="3.40.1550.10">
    <property type="entry name" value="CheC-like"/>
    <property type="match status" value="1"/>
</dbReference>
<dbReference type="InterPro" id="IPR001689">
    <property type="entry name" value="Flag_FliM"/>
</dbReference>
<dbReference type="GO" id="GO:0005886">
    <property type="term" value="C:plasma membrane"/>
    <property type="evidence" value="ECO:0007669"/>
    <property type="project" value="UniProtKB-SubCell"/>
</dbReference>
<keyword evidence="6" id="KW-0145">Chemotaxis</keyword>
<evidence type="ECO:0000256" key="9">
    <source>
        <dbReference type="ARBA" id="ARBA00023143"/>
    </source>
</evidence>
<evidence type="ECO:0000256" key="4">
    <source>
        <dbReference type="ARBA" id="ARBA00021898"/>
    </source>
</evidence>
<sequence length="329" mass="36253">MRTQHSLIPAATVPMVLFVTVQDTARSSARRQRSGQPEAYDFRRPMTLAREHGRVFEMAFETFARQWGTQLTSRLRVMVGATLDGVEMISYDEYVRRLPTHTTMVLCSVEQTRATAVLQIPSDTSLLWIDYVLGGPGLAREEAPRELTEIETTLITDMLSSALADLRYAFAAVVPLDVRVRSIQYNPQFVQAVPASEAVLVATFTLLMGENSTTTTLMLPADVLLAPMRAGEGADTRSAAELQSHATARATVLRTVQTVPVDVSVRMTPLTIHPRDVIHLAVGEVILLNHPVSRPLEVVVDDRVMARGVAGNNGRQLACKVVHAEENER</sequence>
<dbReference type="GO" id="GO:0009425">
    <property type="term" value="C:bacterial-type flagellum basal body"/>
    <property type="evidence" value="ECO:0007669"/>
    <property type="project" value="UniProtKB-SubCell"/>
</dbReference>
<dbReference type="GO" id="GO:0050918">
    <property type="term" value="P:positive chemotaxis"/>
    <property type="evidence" value="ECO:0007669"/>
    <property type="project" value="TreeGrafter"/>
</dbReference>
<dbReference type="GO" id="GO:0071978">
    <property type="term" value="P:bacterial-type flagellum-dependent swarming motility"/>
    <property type="evidence" value="ECO:0007669"/>
    <property type="project" value="TreeGrafter"/>
</dbReference>
<reference evidence="11 12" key="1">
    <citation type="submission" date="2017-10" db="EMBL/GenBank/DDBJ databases">
        <title>Sequencing the genomes of 1000 actinobacteria strains.</title>
        <authorList>
            <person name="Klenk H.-P."/>
        </authorList>
    </citation>
    <scope>NUCLEOTIDE SEQUENCE [LARGE SCALE GENOMIC DNA]</scope>
    <source>
        <strain evidence="11 12">DSM 18966</strain>
    </source>
</reference>
<comment type="similarity">
    <text evidence="3">Belongs to the FliM family.</text>
</comment>
<evidence type="ECO:0000256" key="1">
    <source>
        <dbReference type="ARBA" id="ARBA00004117"/>
    </source>
</evidence>
<evidence type="ECO:0000256" key="8">
    <source>
        <dbReference type="ARBA" id="ARBA00023136"/>
    </source>
</evidence>
<protein>
    <recommendedName>
        <fullName evidence="4">Flagellar motor switch protein FliM</fullName>
    </recommendedName>
</protein>
<dbReference type="Proteomes" id="UP000225548">
    <property type="component" value="Unassembled WGS sequence"/>
</dbReference>
<keyword evidence="7" id="KW-0283">Flagellar rotation</keyword>
<evidence type="ECO:0000256" key="2">
    <source>
        <dbReference type="ARBA" id="ARBA00004202"/>
    </source>
</evidence>
<dbReference type="InterPro" id="IPR036429">
    <property type="entry name" value="SpoA-like_sf"/>
</dbReference>
<dbReference type="SUPFAM" id="SSF103039">
    <property type="entry name" value="CheC-like"/>
    <property type="match status" value="1"/>
</dbReference>
<dbReference type="GO" id="GO:0003774">
    <property type="term" value="F:cytoskeletal motor activity"/>
    <property type="evidence" value="ECO:0007669"/>
    <property type="project" value="InterPro"/>
</dbReference>
<dbReference type="EMBL" id="PDJG01000001">
    <property type="protein sequence ID" value="PFG32244.1"/>
    <property type="molecule type" value="Genomic_DNA"/>
</dbReference>
<name>A0A2A9E066_9MICO</name>
<dbReference type="PANTHER" id="PTHR30034">
    <property type="entry name" value="FLAGELLAR MOTOR SWITCH PROTEIN FLIM"/>
    <property type="match status" value="1"/>
</dbReference>
<dbReference type="PIRSF" id="PIRSF002888">
    <property type="entry name" value="FliM"/>
    <property type="match status" value="1"/>
</dbReference>
<organism evidence="11 12">
    <name type="scientific">Sanguibacter antarcticus</name>
    <dbReference type="NCBI Taxonomy" id="372484"/>
    <lineage>
        <taxon>Bacteria</taxon>
        <taxon>Bacillati</taxon>
        <taxon>Actinomycetota</taxon>
        <taxon>Actinomycetes</taxon>
        <taxon>Micrococcales</taxon>
        <taxon>Sanguibacteraceae</taxon>
        <taxon>Sanguibacter</taxon>
    </lineage>
</organism>
<keyword evidence="8" id="KW-0472">Membrane</keyword>
<accession>A0A2A9E066</accession>
<dbReference type="SUPFAM" id="SSF101801">
    <property type="entry name" value="Surface presentation of antigens (SPOA)"/>
    <property type="match status" value="1"/>
</dbReference>
<dbReference type="Pfam" id="PF01052">
    <property type="entry name" value="FliMN_C"/>
    <property type="match status" value="1"/>
</dbReference>
<dbReference type="InterPro" id="IPR028976">
    <property type="entry name" value="CheC-like_sf"/>
</dbReference>
<evidence type="ECO:0000313" key="12">
    <source>
        <dbReference type="Proteomes" id="UP000225548"/>
    </source>
</evidence>
<dbReference type="AlphaFoldDB" id="A0A2A9E066"/>
<evidence type="ECO:0000256" key="3">
    <source>
        <dbReference type="ARBA" id="ARBA00011049"/>
    </source>
</evidence>
<keyword evidence="11" id="KW-0969">Cilium</keyword>
<keyword evidence="12" id="KW-1185">Reference proteome</keyword>
<proteinExistence type="inferred from homology"/>
<dbReference type="Pfam" id="PF02154">
    <property type="entry name" value="FliM"/>
    <property type="match status" value="1"/>
</dbReference>
<dbReference type="InterPro" id="IPR001543">
    <property type="entry name" value="FliN-like_C"/>
</dbReference>
<evidence type="ECO:0000259" key="10">
    <source>
        <dbReference type="Pfam" id="PF01052"/>
    </source>
</evidence>
<keyword evidence="11" id="KW-0966">Cell projection</keyword>
<keyword evidence="11" id="KW-0282">Flagellum</keyword>
<keyword evidence="5" id="KW-1003">Cell membrane</keyword>
<feature type="domain" description="Flagellar motor switch protein FliN-like C-terminal" evidence="10">
    <location>
        <begin position="256"/>
        <end position="323"/>
    </location>
</feature>